<proteinExistence type="predicted"/>
<gene>
    <name evidence="1" type="ORF">AK812_SmicGene33640</name>
</gene>
<dbReference type="AlphaFoldDB" id="A0A1Q9CR32"/>
<dbReference type="OrthoDB" id="414741at2759"/>
<dbReference type="Proteomes" id="UP000186817">
    <property type="component" value="Unassembled WGS sequence"/>
</dbReference>
<evidence type="ECO:0000313" key="1">
    <source>
        <dbReference type="EMBL" id="OLP85372.1"/>
    </source>
</evidence>
<comment type="caution">
    <text evidence="1">The sequence shown here is derived from an EMBL/GenBank/DDBJ whole genome shotgun (WGS) entry which is preliminary data.</text>
</comment>
<protein>
    <submittedName>
        <fullName evidence="1">Uncharacterized protein</fullName>
    </submittedName>
</protein>
<accession>A0A1Q9CR32</accession>
<keyword evidence="2" id="KW-1185">Reference proteome</keyword>
<organism evidence="1 2">
    <name type="scientific">Symbiodinium microadriaticum</name>
    <name type="common">Dinoflagellate</name>
    <name type="synonym">Zooxanthella microadriatica</name>
    <dbReference type="NCBI Taxonomy" id="2951"/>
    <lineage>
        <taxon>Eukaryota</taxon>
        <taxon>Sar</taxon>
        <taxon>Alveolata</taxon>
        <taxon>Dinophyceae</taxon>
        <taxon>Suessiales</taxon>
        <taxon>Symbiodiniaceae</taxon>
        <taxon>Symbiodinium</taxon>
    </lineage>
</organism>
<dbReference type="EMBL" id="LSRX01000980">
    <property type="protein sequence ID" value="OLP85372.1"/>
    <property type="molecule type" value="Genomic_DNA"/>
</dbReference>
<reference evidence="1 2" key="1">
    <citation type="submission" date="2016-02" db="EMBL/GenBank/DDBJ databases">
        <title>Genome analysis of coral dinoflagellate symbionts highlights evolutionary adaptations to a symbiotic lifestyle.</title>
        <authorList>
            <person name="Aranda M."/>
            <person name="Li Y."/>
            <person name="Liew Y.J."/>
            <person name="Baumgarten S."/>
            <person name="Simakov O."/>
            <person name="Wilson M."/>
            <person name="Piel J."/>
            <person name="Ashoor H."/>
            <person name="Bougouffa S."/>
            <person name="Bajic V.B."/>
            <person name="Ryu T."/>
            <person name="Ravasi T."/>
            <person name="Bayer T."/>
            <person name="Micklem G."/>
            <person name="Kim H."/>
            <person name="Bhak J."/>
            <person name="Lajeunesse T.C."/>
            <person name="Voolstra C.R."/>
        </authorList>
    </citation>
    <scope>NUCLEOTIDE SEQUENCE [LARGE SCALE GENOMIC DNA]</scope>
    <source>
        <strain evidence="1 2">CCMP2467</strain>
    </source>
</reference>
<sequence length="176" mass="18817">MLAEQYRDFMEATTGAPLPSVTAHATPRCELRRSTAATAAKVKEMSTTSAMHATGTQSDRRAAMLEALAGLNDQPSQAPHEYELPAMDPSAALQMCSAAVLTSMAYAKVASGRTRRSSQLLQDAVRLSSGSNFLLQRALAASSAPNLEEAHSISFRSAVQAGRQYFDTTLPPVPCW</sequence>
<name>A0A1Q9CR32_SYMMI</name>
<evidence type="ECO:0000313" key="2">
    <source>
        <dbReference type="Proteomes" id="UP000186817"/>
    </source>
</evidence>